<dbReference type="SUPFAM" id="SSF52402">
    <property type="entry name" value="Adenine nucleotide alpha hydrolases-like"/>
    <property type="match status" value="1"/>
</dbReference>
<comment type="similarity">
    <text evidence="11">Belongs to the argininosuccinate synthase family. Type 1 subfamily.</text>
</comment>
<dbReference type="PANTHER" id="PTHR11587">
    <property type="entry name" value="ARGININOSUCCINATE SYNTHASE"/>
    <property type="match status" value="1"/>
</dbReference>
<dbReference type="InterPro" id="IPR018223">
    <property type="entry name" value="Arginosuc_synth_CS"/>
</dbReference>
<evidence type="ECO:0000313" key="15">
    <source>
        <dbReference type="Proteomes" id="UP000663853"/>
    </source>
</evidence>
<evidence type="ECO:0000256" key="4">
    <source>
        <dbReference type="ARBA" id="ARBA00014810"/>
    </source>
</evidence>
<dbReference type="GO" id="GO:0000050">
    <property type="term" value="P:urea cycle"/>
    <property type="evidence" value="ECO:0007669"/>
    <property type="project" value="TreeGrafter"/>
</dbReference>
<evidence type="ECO:0000256" key="5">
    <source>
        <dbReference type="ARBA" id="ARBA00022571"/>
    </source>
</evidence>
<dbReference type="UniPathway" id="UPA00068">
    <property type="reaction ID" value="UER00113"/>
</dbReference>
<dbReference type="NCBIfam" id="NF001770">
    <property type="entry name" value="PRK00509.1"/>
    <property type="match status" value="1"/>
</dbReference>
<accession>A0A8H3A772</accession>
<dbReference type="InterPro" id="IPR048268">
    <property type="entry name" value="Arginosuc_syn_C"/>
</dbReference>
<dbReference type="NCBIfam" id="TIGR00032">
    <property type="entry name" value="argG"/>
    <property type="match status" value="1"/>
</dbReference>
<evidence type="ECO:0000259" key="13">
    <source>
        <dbReference type="Pfam" id="PF20979"/>
    </source>
</evidence>
<evidence type="ECO:0000313" key="14">
    <source>
        <dbReference type="EMBL" id="CAE6413213.1"/>
    </source>
</evidence>
<dbReference type="GO" id="GO:0006526">
    <property type="term" value="P:L-arginine biosynthetic process"/>
    <property type="evidence" value="ECO:0007669"/>
    <property type="project" value="UniProtKB-UniPathway"/>
</dbReference>
<dbReference type="Gene3D" id="3.90.1260.10">
    <property type="entry name" value="Argininosuccinate synthetase, chain A, domain 2"/>
    <property type="match status" value="1"/>
</dbReference>
<feature type="domain" description="Arginosuccinate synthase C-terminal" evidence="13">
    <location>
        <begin position="179"/>
        <end position="400"/>
    </location>
</feature>
<dbReference type="AlphaFoldDB" id="A0A8H3A772"/>
<evidence type="ECO:0000256" key="9">
    <source>
        <dbReference type="ARBA" id="ARBA00022840"/>
    </source>
</evidence>
<dbReference type="GO" id="GO:0005737">
    <property type="term" value="C:cytoplasm"/>
    <property type="evidence" value="ECO:0007669"/>
    <property type="project" value="TreeGrafter"/>
</dbReference>
<dbReference type="Gene3D" id="3.40.50.620">
    <property type="entry name" value="HUPs"/>
    <property type="match status" value="1"/>
</dbReference>
<dbReference type="PROSITE" id="PS00565">
    <property type="entry name" value="ARGININOSUCCIN_SYN_2"/>
    <property type="match status" value="1"/>
</dbReference>
<keyword evidence="7" id="KW-0028">Amino-acid biosynthesis</keyword>
<evidence type="ECO:0000259" key="12">
    <source>
        <dbReference type="Pfam" id="PF00764"/>
    </source>
</evidence>
<dbReference type="InterPro" id="IPR024074">
    <property type="entry name" value="AS_cat/multimer_dom_body"/>
</dbReference>
<dbReference type="InterPro" id="IPR001518">
    <property type="entry name" value="Arginosuc_synth"/>
</dbReference>
<dbReference type="InterPro" id="IPR023434">
    <property type="entry name" value="Arginosuc_synth_type_1_subfam"/>
</dbReference>
<dbReference type="FunFam" id="3.40.50.620:FF:000019">
    <property type="entry name" value="Argininosuccinate synthase"/>
    <property type="match status" value="1"/>
</dbReference>
<dbReference type="CDD" id="cd01999">
    <property type="entry name" value="ASS"/>
    <property type="match status" value="1"/>
</dbReference>
<dbReference type="FunFam" id="3.90.1260.10:FF:000003">
    <property type="entry name" value="Argininosuccinate synthase"/>
    <property type="match status" value="1"/>
</dbReference>
<evidence type="ECO:0000256" key="1">
    <source>
        <dbReference type="ARBA" id="ARBA00004967"/>
    </source>
</evidence>
<gene>
    <name evidence="14" type="ORF">RDB_LOCUS3037</name>
</gene>
<dbReference type="Proteomes" id="UP000663853">
    <property type="component" value="Unassembled WGS sequence"/>
</dbReference>
<evidence type="ECO:0000256" key="11">
    <source>
        <dbReference type="ARBA" id="ARBA00060987"/>
    </source>
</evidence>
<evidence type="ECO:0000256" key="10">
    <source>
        <dbReference type="ARBA" id="ARBA00029916"/>
    </source>
</evidence>
<dbReference type="InterPro" id="IPR048267">
    <property type="entry name" value="Arginosuc_syn_N"/>
</dbReference>
<keyword evidence="8" id="KW-0547">Nucleotide-binding</keyword>
<dbReference type="SUPFAM" id="SSF69864">
    <property type="entry name" value="Argininosuccinate synthetase, C-terminal domain"/>
    <property type="match status" value="1"/>
</dbReference>
<evidence type="ECO:0000256" key="8">
    <source>
        <dbReference type="ARBA" id="ARBA00022741"/>
    </source>
</evidence>
<dbReference type="Pfam" id="PF20979">
    <property type="entry name" value="Arginosuc_syn_C"/>
    <property type="match status" value="1"/>
</dbReference>
<evidence type="ECO:0000256" key="3">
    <source>
        <dbReference type="ARBA" id="ARBA00012286"/>
    </source>
</evidence>
<keyword evidence="5" id="KW-0055">Arginine biosynthesis</keyword>
<keyword evidence="9" id="KW-0067">ATP-binding</keyword>
<evidence type="ECO:0000256" key="2">
    <source>
        <dbReference type="ARBA" id="ARBA00011881"/>
    </source>
</evidence>
<keyword evidence="6" id="KW-0436">Ligase</keyword>
<dbReference type="PANTHER" id="PTHR11587:SF2">
    <property type="entry name" value="ARGININOSUCCINATE SYNTHASE"/>
    <property type="match status" value="1"/>
</dbReference>
<comment type="pathway">
    <text evidence="1">Amino-acid biosynthesis; L-arginine biosynthesis; L-arginine from L-ornithine and carbamoyl phosphate: step 2/3.</text>
</comment>
<protein>
    <recommendedName>
        <fullName evidence="4">Argininosuccinate synthase</fullName>
        <ecNumber evidence="3">6.3.4.5</ecNumber>
    </recommendedName>
    <alternativeName>
        <fullName evidence="10">Citrulline--aspartate ligase</fullName>
    </alternativeName>
</protein>
<proteinExistence type="inferred from homology"/>
<sequence length="423" mass="46839">MPSQSKGRVLLAYSGGLDTSCILAWLIEQGYEVYAFMADVGQEEDFAAAEKKALAVGAKKFFLEDMKLTQVYNMILLNHSHDHQGVYLLGTSLARPVIARGMIAVADREGCDFVSHGCTGKGNDQVRFELAFYGLKPSIKVIAPWRIPAFYERFAGRPALLEFAAQKGIPVAQTAAKPWSTDENLFHISYEAGILEDPNTTPPDDMWKLTTSPEQAPSQPDQISIEFKQGLPVKVTHGDKTHIDAVEIFLALNALARKHGIGRIDIVENRFIGVKSRGCYESPAASILRVAHMDIEGLTLDRNVRALRDQFVTVQLSQILYNGYFFSPEREFVTASIPASQRTVNGVVRLKLYKGNVIVEGRYSNEGLYDARQSSMDELGGFEPTDTTGFIQIESIRIRKWGEANIAKGQAGVEPKDVYGTRV</sequence>
<dbReference type="InterPro" id="IPR014729">
    <property type="entry name" value="Rossmann-like_a/b/a_fold"/>
</dbReference>
<dbReference type="GO" id="GO:0004055">
    <property type="term" value="F:argininosuccinate synthase activity"/>
    <property type="evidence" value="ECO:0007669"/>
    <property type="project" value="UniProtKB-EC"/>
</dbReference>
<evidence type="ECO:0000256" key="6">
    <source>
        <dbReference type="ARBA" id="ARBA00022598"/>
    </source>
</evidence>
<dbReference type="PROSITE" id="PS00564">
    <property type="entry name" value="ARGININOSUCCIN_SYN_1"/>
    <property type="match status" value="1"/>
</dbReference>
<dbReference type="Pfam" id="PF00764">
    <property type="entry name" value="Arginosuc_synth"/>
    <property type="match status" value="1"/>
</dbReference>
<dbReference type="EMBL" id="CAJMXA010000047">
    <property type="protein sequence ID" value="CAE6413213.1"/>
    <property type="molecule type" value="Genomic_DNA"/>
</dbReference>
<feature type="domain" description="Arginosuccinate synthase-like N-terminal" evidence="12">
    <location>
        <begin position="8"/>
        <end position="170"/>
    </location>
</feature>
<comment type="caution">
    <text evidence="14">The sequence shown here is derived from an EMBL/GenBank/DDBJ whole genome shotgun (WGS) entry which is preliminary data.</text>
</comment>
<name>A0A8H3A772_9AGAM</name>
<dbReference type="EC" id="6.3.4.5" evidence="3"/>
<organism evidence="14 15">
    <name type="scientific">Rhizoctonia solani</name>
    <dbReference type="NCBI Taxonomy" id="456999"/>
    <lineage>
        <taxon>Eukaryota</taxon>
        <taxon>Fungi</taxon>
        <taxon>Dikarya</taxon>
        <taxon>Basidiomycota</taxon>
        <taxon>Agaricomycotina</taxon>
        <taxon>Agaricomycetes</taxon>
        <taxon>Cantharellales</taxon>
        <taxon>Ceratobasidiaceae</taxon>
        <taxon>Rhizoctonia</taxon>
    </lineage>
</organism>
<dbReference type="GO" id="GO:0005524">
    <property type="term" value="F:ATP binding"/>
    <property type="evidence" value="ECO:0007669"/>
    <property type="project" value="UniProtKB-KW"/>
</dbReference>
<comment type="subunit">
    <text evidence="2">Homotetramer.</text>
</comment>
<reference evidence="14" key="1">
    <citation type="submission" date="2021-01" db="EMBL/GenBank/DDBJ databases">
        <authorList>
            <person name="Kaushik A."/>
        </authorList>
    </citation>
    <scope>NUCLEOTIDE SEQUENCE</scope>
    <source>
        <strain evidence="14">AG6-10EEA</strain>
    </source>
</reference>
<dbReference type="GO" id="GO:0000053">
    <property type="term" value="P:argininosuccinate metabolic process"/>
    <property type="evidence" value="ECO:0007669"/>
    <property type="project" value="TreeGrafter"/>
</dbReference>
<evidence type="ECO:0000256" key="7">
    <source>
        <dbReference type="ARBA" id="ARBA00022605"/>
    </source>
</evidence>
<dbReference type="HAMAP" id="MF_00005">
    <property type="entry name" value="Arg_succ_synth_type1"/>
    <property type="match status" value="1"/>
</dbReference>